<reference evidence="6 7" key="1">
    <citation type="journal article" date="2011" name="Vet. Res.">
        <title>Genome sequence of Helicobacter suis supports its role in gastric pathology.</title>
        <authorList>
            <person name="Vermoote M."/>
            <person name="Vandekerckhove T.T."/>
            <person name="Flahou B."/>
            <person name="Pasmans F."/>
            <person name="Smet A."/>
            <person name="De Groote D."/>
            <person name="Van Criekinge W."/>
            <person name="Ducatelle R."/>
            <person name="Haesebrouck F."/>
        </authorList>
    </citation>
    <scope>NUCLEOTIDE SEQUENCE [LARGE SCALE GENOMIC DNA]</scope>
    <source>
        <strain evidence="6 7">HS5</strain>
    </source>
</reference>
<evidence type="ECO:0000256" key="3">
    <source>
        <dbReference type="ARBA" id="ARBA00022777"/>
    </source>
</evidence>
<evidence type="ECO:0000259" key="5">
    <source>
        <dbReference type="Pfam" id="PF13657"/>
    </source>
</evidence>
<protein>
    <submittedName>
        <fullName evidence="6">Transcription regulator HipA</fullName>
    </submittedName>
</protein>
<dbReference type="AlphaFoldDB" id="E7G5C9"/>
<dbReference type="Gene3D" id="1.10.1070.20">
    <property type="match status" value="1"/>
</dbReference>
<comment type="caution">
    <text evidence="6">The sequence shown here is derived from an EMBL/GenBank/DDBJ whole genome shotgun (WGS) entry which is preliminary data.</text>
</comment>
<accession>E7G5C9</accession>
<keyword evidence="3" id="KW-0418">Kinase</keyword>
<dbReference type="Proteomes" id="UP000054093">
    <property type="component" value="Unassembled WGS sequence"/>
</dbReference>
<evidence type="ECO:0000259" key="4">
    <source>
        <dbReference type="Pfam" id="PF07804"/>
    </source>
</evidence>
<keyword evidence="2" id="KW-0808">Transferase</keyword>
<dbReference type="Pfam" id="PF13657">
    <property type="entry name" value="Couple_hipA"/>
    <property type="match status" value="1"/>
</dbReference>
<evidence type="ECO:0000313" key="6">
    <source>
        <dbReference type="EMBL" id="EFX41420.1"/>
    </source>
</evidence>
<dbReference type="GO" id="GO:0004674">
    <property type="term" value="F:protein serine/threonine kinase activity"/>
    <property type="evidence" value="ECO:0007669"/>
    <property type="project" value="TreeGrafter"/>
</dbReference>
<organism evidence="6 7">
    <name type="scientific">Helicobacter suis HS5</name>
    <dbReference type="NCBI Taxonomy" id="710394"/>
    <lineage>
        <taxon>Bacteria</taxon>
        <taxon>Pseudomonadati</taxon>
        <taxon>Campylobacterota</taxon>
        <taxon>Epsilonproteobacteria</taxon>
        <taxon>Campylobacterales</taxon>
        <taxon>Helicobacteraceae</taxon>
        <taxon>Helicobacter</taxon>
    </lineage>
</organism>
<name>E7G5C9_9HELI</name>
<dbReference type="InterPro" id="IPR052028">
    <property type="entry name" value="HipA_Ser/Thr_kinase"/>
</dbReference>
<dbReference type="PANTHER" id="PTHR37419:SF8">
    <property type="entry name" value="TOXIN YJJJ"/>
    <property type="match status" value="1"/>
</dbReference>
<dbReference type="InterPro" id="IPR012893">
    <property type="entry name" value="HipA-like_C"/>
</dbReference>
<feature type="domain" description="HipA-like C-terminal" evidence="4">
    <location>
        <begin position="172"/>
        <end position="371"/>
    </location>
</feature>
<proteinExistence type="inferred from homology"/>
<gene>
    <name evidence="6" type="primary">hipA</name>
    <name evidence="6" type="ORF">HSUHS5_1216</name>
</gene>
<dbReference type="Pfam" id="PF07804">
    <property type="entry name" value="HipA_C"/>
    <property type="match status" value="1"/>
</dbReference>
<sequence length="418" mass="48000">MSKNFKSLVQENLTLKSSKNINQSIEVYSNTDQVGVLEVYATGRNETYYFTYDANWIQNGFEIDPQLPLQETKVVSKELWGAFCDISPDRWGRLIQKREAKSELTDSEYMLGVSDYFRVGSLRLFKEGLFVSPSTNHPKLANINQLCVSAHRVEQGESLEDDLRKLLAPSGSLGGARPKASVLKEGVLYIAKFPSLKDADKQISRCEKTMLDVAKLAKIQVCQTELLETSKGTVLLVKRFDRKEQERIPFKSAMTLLSARDGEQRSYCDLAKVLDQKNKKELFRRMVFNGLFGNCDDHLRNHGVLYDQENKTWNLSPAFDITPESIVYAKQTHALNFIDLENLPSIELFDRIKHHFSVTETLFKSILKDMWGARERFEILARKNGINRDNLIALKNNYQHVDFEKVQQMFSVNKGIEF</sequence>
<dbReference type="GO" id="GO:0005829">
    <property type="term" value="C:cytosol"/>
    <property type="evidence" value="ECO:0007669"/>
    <property type="project" value="TreeGrafter"/>
</dbReference>
<evidence type="ECO:0000256" key="1">
    <source>
        <dbReference type="ARBA" id="ARBA00010164"/>
    </source>
</evidence>
<dbReference type="PANTHER" id="PTHR37419">
    <property type="entry name" value="SERINE/THREONINE-PROTEIN KINASE TOXIN HIPA"/>
    <property type="match status" value="1"/>
</dbReference>
<evidence type="ECO:0000313" key="7">
    <source>
        <dbReference type="Proteomes" id="UP000054093"/>
    </source>
</evidence>
<feature type="domain" description="HipA N-terminal subdomain 1" evidence="5">
    <location>
        <begin position="26"/>
        <end position="101"/>
    </location>
</feature>
<evidence type="ECO:0000256" key="2">
    <source>
        <dbReference type="ARBA" id="ARBA00022679"/>
    </source>
</evidence>
<comment type="similarity">
    <text evidence="1">Belongs to the HipA Ser/Thr kinase family.</text>
</comment>
<dbReference type="EMBL" id="ADHO01000272">
    <property type="protein sequence ID" value="EFX41420.1"/>
    <property type="molecule type" value="Genomic_DNA"/>
</dbReference>
<dbReference type="InterPro" id="IPR017508">
    <property type="entry name" value="HipA_N1"/>
</dbReference>